<feature type="compositionally biased region" description="Polar residues" evidence="1">
    <location>
        <begin position="9"/>
        <end position="31"/>
    </location>
</feature>
<sequence>MSYKDALQRQIQSRPTESGSALGNSATTQKDPLSRLKASLCSIMRKHPEGVALAQVRRSCPLLHDPGVLEGFASSKHLLASLTEVLATERNIIDNYVNSNIINHGDVIVIGRARSGCCVALSAAVPR</sequence>
<evidence type="ECO:0000313" key="3">
    <source>
        <dbReference type="Proteomes" id="UP001221898"/>
    </source>
</evidence>
<dbReference type="EMBL" id="JAINUG010000503">
    <property type="protein sequence ID" value="KAJ8367127.1"/>
    <property type="molecule type" value="Genomic_DNA"/>
</dbReference>
<dbReference type="AlphaFoldDB" id="A0AAD7R6S1"/>
<reference evidence="2" key="1">
    <citation type="journal article" date="2023" name="Science">
        <title>Genome structures resolve the early diversification of teleost fishes.</title>
        <authorList>
            <person name="Parey E."/>
            <person name="Louis A."/>
            <person name="Montfort J."/>
            <person name="Bouchez O."/>
            <person name="Roques C."/>
            <person name="Iampietro C."/>
            <person name="Lluch J."/>
            <person name="Castinel A."/>
            <person name="Donnadieu C."/>
            <person name="Desvignes T."/>
            <person name="Floi Bucao C."/>
            <person name="Jouanno E."/>
            <person name="Wen M."/>
            <person name="Mejri S."/>
            <person name="Dirks R."/>
            <person name="Jansen H."/>
            <person name="Henkel C."/>
            <person name="Chen W.J."/>
            <person name="Zahm M."/>
            <person name="Cabau C."/>
            <person name="Klopp C."/>
            <person name="Thompson A.W."/>
            <person name="Robinson-Rechavi M."/>
            <person name="Braasch I."/>
            <person name="Lecointre G."/>
            <person name="Bobe J."/>
            <person name="Postlethwait J.H."/>
            <person name="Berthelot C."/>
            <person name="Roest Crollius H."/>
            <person name="Guiguen Y."/>
        </authorList>
    </citation>
    <scope>NUCLEOTIDE SEQUENCE</scope>
    <source>
        <strain evidence="2">NC1722</strain>
    </source>
</reference>
<proteinExistence type="predicted"/>
<feature type="region of interest" description="Disordered" evidence="1">
    <location>
        <begin position="1"/>
        <end position="31"/>
    </location>
</feature>
<protein>
    <submittedName>
        <fullName evidence="2">Uncharacterized protein</fullName>
    </submittedName>
</protein>
<accession>A0AAD7R6S1</accession>
<evidence type="ECO:0000256" key="1">
    <source>
        <dbReference type="SAM" id="MobiDB-lite"/>
    </source>
</evidence>
<organism evidence="2 3">
    <name type="scientific">Aldrovandia affinis</name>
    <dbReference type="NCBI Taxonomy" id="143900"/>
    <lineage>
        <taxon>Eukaryota</taxon>
        <taxon>Metazoa</taxon>
        <taxon>Chordata</taxon>
        <taxon>Craniata</taxon>
        <taxon>Vertebrata</taxon>
        <taxon>Euteleostomi</taxon>
        <taxon>Actinopterygii</taxon>
        <taxon>Neopterygii</taxon>
        <taxon>Teleostei</taxon>
        <taxon>Notacanthiformes</taxon>
        <taxon>Halosauridae</taxon>
        <taxon>Aldrovandia</taxon>
    </lineage>
</organism>
<gene>
    <name evidence="2" type="ORF">AAFF_G00330890</name>
</gene>
<comment type="caution">
    <text evidence="2">The sequence shown here is derived from an EMBL/GenBank/DDBJ whole genome shotgun (WGS) entry which is preliminary data.</text>
</comment>
<dbReference type="Proteomes" id="UP001221898">
    <property type="component" value="Unassembled WGS sequence"/>
</dbReference>
<name>A0AAD7R6S1_9TELE</name>
<evidence type="ECO:0000313" key="2">
    <source>
        <dbReference type="EMBL" id="KAJ8367127.1"/>
    </source>
</evidence>
<keyword evidence="3" id="KW-1185">Reference proteome</keyword>